<dbReference type="InterPro" id="IPR050545">
    <property type="entry name" value="Mycobact_MmpL"/>
</dbReference>
<protein>
    <submittedName>
        <fullName evidence="9">MMPL family transporter</fullName>
    </submittedName>
</protein>
<evidence type="ECO:0000313" key="9">
    <source>
        <dbReference type="EMBL" id="XAN06559.1"/>
    </source>
</evidence>
<evidence type="ECO:0000256" key="2">
    <source>
        <dbReference type="ARBA" id="ARBA00010157"/>
    </source>
</evidence>
<gene>
    <name evidence="9" type="ORF">AADG42_04290</name>
</gene>
<feature type="transmembrane region" description="Helical" evidence="7">
    <location>
        <begin position="199"/>
        <end position="215"/>
    </location>
</feature>
<dbReference type="PROSITE" id="PS50156">
    <property type="entry name" value="SSD"/>
    <property type="match status" value="2"/>
</dbReference>
<reference evidence="9 10" key="1">
    <citation type="submission" date="2024-04" db="EMBL/GenBank/DDBJ databases">
        <title>Isolation of an actinomycete strain from pig manure.</title>
        <authorList>
            <person name="Gong T."/>
            <person name="Yu Z."/>
            <person name="An M."/>
            <person name="Wei C."/>
            <person name="Yang W."/>
            <person name="Liu L."/>
        </authorList>
    </citation>
    <scope>NUCLEOTIDE SEQUENCE [LARGE SCALE GENOMIC DNA]</scope>
    <source>
        <strain evidence="9 10">ZF39</strain>
    </source>
</reference>
<evidence type="ECO:0000313" key="10">
    <source>
        <dbReference type="Proteomes" id="UP001442841"/>
    </source>
</evidence>
<sequence length="714" mass="74608">MLRTRGNTPAIHPARAVAEESGGWARFGRLVSGRFSWLLLVAALLLSGGMMAWGSGDPATSAPNSLPDDAESVRVTAVQKEFPDAGVVPALAVFTRADGTALTPADLGAAAEARQRMLGVDRQVADDPAGPPVIPAEDGLAALSTIPFSAELNGIPLAETTDQVREAGRDGLPDDLRVEITGGPAFAADISKAFDGADITLLGAAALVVAVLLLITYRSPILWLVPLLVVGLADRTAAIVASRTAETFGFALDGSTTGITSVLVFGAGTNYALLIVSRYREELRRQEDHHRALAIAVQHAGPAVLASNVTVVLALLTLLFATLPNTRVLGFAAAVGLLVALAFALLVLPPALALCRRGLFWPFIPRVGDKDKSVSGGWFRLAQAVSRRPIAILLATVPVLAILTAGIVGVRVGLEQTEQFRVEAESVTGFQTLQAHYPPGLSSPTTVVARTDAADAVTAALTEAAGVEEARPTGQSGTGWSRWQVVLNAEPASVEAFDAVEELRGDLRAIPGSEAMVGGPDAQQLDSRTAAERDLVTILPMILGVVLVVLFVLLRALWAPLLLIVATTLSSFAALGAGTWVSTRIVGFPGLDTSVPLFAFLFLIALGVDYTIFLVTRAREETPEHGTRVGMVRAVAVTGGVITSAGIVLAAVFAVLGVLPLITLTQLGIVVGIGILLDTFVVRTIVIPALFTIVGRRVWWPSALSRVEDPEPAA</sequence>
<dbReference type="Pfam" id="PF03176">
    <property type="entry name" value="MMPL"/>
    <property type="match status" value="2"/>
</dbReference>
<feature type="transmembrane region" description="Helical" evidence="7">
    <location>
        <begin position="222"/>
        <end position="241"/>
    </location>
</feature>
<keyword evidence="6 7" id="KW-0472">Membrane</keyword>
<feature type="transmembrane region" description="Helical" evidence="7">
    <location>
        <begin position="390"/>
        <end position="410"/>
    </location>
</feature>
<evidence type="ECO:0000259" key="8">
    <source>
        <dbReference type="PROSITE" id="PS50156"/>
    </source>
</evidence>
<dbReference type="PANTHER" id="PTHR33406">
    <property type="entry name" value="MEMBRANE PROTEIN MJ1562-RELATED"/>
    <property type="match status" value="1"/>
</dbReference>
<feature type="transmembrane region" description="Helical" evidence="7">
    <location>
        <begin position="635"/>
        <end position="662"/>
    </location>
</feature>
<feature type="transmembrane region" description="Helical" evidence="7">
    <location>
        <begin position="328"/>
        <end position="348"/>
    </location>
</feature>
<evidence type="ECO:0000256" key="5">
    <source>
        <dbReference type="ARBA" id="ARBA00022989"/>
    </source>
</evidence>
<dbReference type="Gene3D" id="1.20.1640.10">
    <property type="entry name" value="Multidrug efflux transporter AcrB transmembrane domain"/>
    <property type="match status" value="2"/>
</dbReference>
<dbReference type="PANTHER" id="PTHR33406:SF6">
    <property type="entry name" value="MEMBRANE PROTEIN YDGH-RELATED"/>
    <property type="match status" value="1"/>
</dbReference>
<comment type="subcellular location">
    <subcellularLocation>
        <location evidence="1">Cell membrane</location>
        <topology evidence="1">Multi-pass membrane protein</topology>
    </subcellularLocation>
</comment>
<dbReference type="InterPro" id="IPR004869">
    <property type="entry name" value="MMPL_dom"/>
</dbReference>
<feature type="transmembrane region" description="Helical" evidence="7">
    <location>
        <begin position="35"/>
        <end position="54"/>
    </location>
</feature>
<evidence type="ECO:0000256" key="7">
    <source>
        <dbReference type="SAM" id="Phobius"/>
    </source>
</evidence>
<feature type="transmembrane region" description="Helical" evidence="7">
    <location>
        <begin position="261"/>
        <end position="279"/>
    </location>
</feature>
<feature type="transmembrane region" description="Helical" evidence="7">
    <location>
        <begin position="300"/>
        <end position="322"/>
    </location>
</feature>
<keyword evidence="5 7" id="KW-1133">Transmembrane helix</keyword>
<feature type="transmembrane region" description="Helical" evidence="7">
    <location>
        <begin position="561"/>
        <end position="583"/>
    </location>
</feature>
<keyword evidence="4 7" id="KW-0812">Transmembrane</keyword>
<dbReference type="SUPFAM" id="SSF82866">
    <property type="entry name" value="Multidrug efflux transporter AcrB transmembrane domain"/>
    <property type="match status" value="2"/>
</dbReference>
<evidence type="ECO:0000256" key="6">
    <source>
        <dbReference type="ARBA" id="ARBA00023136"/>
    </source>
</evidence>
<name>A0ABZ3FP69_9ACTN</name>
<proteinExistence type="inferred from homology"/>
<comment type="similarity">
    <text evidence="2">Belongs to the resistance-nodulation-cell division (RND) (TC 2.A.6) family. MmpL subfamily.</text>
</comment>
<organism evidence="9 10">
    <name type="scientific">Ammonicoccus fulvus</name>
    <dbReference type="NCBI Taxonomy" id="3138240"/>
    <lineage>
        <taxon>Bacteria</taxon>
        <taxon>Bacillati</taxon>
        <taxon>Actinomycetota</taxon>
        <taxon>Actinomycetes</taxon>
        <taxon>Propionibacteriales</taxon>
        <taxon>Propionibacteriaceae</taxon>
        <taxon>Ammonicoccus</taxon>
    </lineage>
</organism>
<evidence type="ECO:0000256" key="4">
    <source>
        <dbReference type="ARBA" id="ARBA00022692"/>
    </source>
</evidence>
<feature type="domain" description="SSD" evidence="8">
    <location>
        <begin position="564"/>
        <end position="692"/>
    </location>
</feature>
<evidence type="ECO:0000256" key="1">
    <source>
        <dbReference type="ARBA" id="ARBA00004651"/>
    </source>
</evidence>
<keyword evidence="3" id="KW-1003">Cell membrane</keyword>
<dbReference type="RefSeq" id="WP_425307989.1">
    <property type="nucleotide sequence ID" value="NZ_CP154795.1"/>
</dbReference>
<accession>A0ABZ3FP69</accession>
<feature type="domain" description="SSD" evidence="8">
    <location>
        <begin position="248"/>
        <end position="354"/>
    </location>
</feature>
<feature type="transmembrane region" description="Helical" evidence="7">
    <location>
        <begin position="668"/>
        <end position="694"/>
    </location>
</feature>
<dbReference type="EMBL" id="CP154795">
    <property type="protein sequence ID" value="XAN06559.1"/>
    <property type="molecule type" value="Genomic_DNA"/>
</dbReference>
<evidence type="ECO:0000256" key="3">
    <source>
        <dbReference type="ARBA" id="ARBA00022475"/>
    </source>
</evidence>
<dbReference type="InterPro" id="IPR000731">
    <property type="entry name" value="SSD"/>
</dbReference>
<dbReference type="Proteomes" id="UP001442841">
    <property type="component" value="Chromosome"/>
</dbReference>
<keyword evidence="10" id="KW-1185">Reference proteome</keyword>
<feature type="transmembrane region" description="Helical" evidence="7">
    <location>
        <begin position="595"/>
        <end position="615"/>
    </location>
</feature>
<feature type="transmembrane region" description="Helical" evidence="7">
    <location>
        <begin position="535"/>
        <end position="554"/>
    </location>
</feature>